<evidence type="ECO:0000313" key="4">
    <source>
        <dbReference type="EMBL" id="RWS02786.1"/>
    </source>
</evidence>
<dbReference type="PROSITE" id="PS50157">
    <property type="entry name" value="ZINC_FINGER_C2H2_2"/>
    <property type="match status" value="2"/>
</dbReference>
<evidence type="ECO:0000256" key="1">
    <source>
        <dbReference type="PROSITE-ProRule" id="PRU00042"/>
    </source>
</evidence>
<comment type="caution">
    <text evidence="4">The sequence shown here is derived from an EMBL/GenBank/DDBJ whole genome shotgun (WGS) entry which is preliminary data.</text>
</comment>
<dbReference type="GO" id="GO:0008270">
    <property type="term" value="F:zinc ion binding"/>
    <property type="evidence" value="ECO:0007669"/>
    <property type="project" value="UniProtKB-KW"/>
</dbReference>
<feature type="compositionally biased region" description="Basic and acidic residues" evidence="2">
    <location>
        <begin position="36"/>
        <end position="58"/>
    </location>
</feature>
<dbReference type="InterPro" id="IPR013087">
    <property type="entry name" value="Znf_C2H2_type"/>
</dbReference>
<dbReference type="AlphaFoldDB" id="A0A3S3P146"/>
<reference evidence="4 5" key="1">
    <citation type="journal article" date="2018" name="Gigascience">
        <title>Genomes of trombidid mites reveal novel predicted allergens and laterally-transferred genes associated with secondary metabolism.</title>
        <authorList>
            <person name="Dong X."/>
            <person name="Chaisiri K."/>
            <person name="Xia D."/>
            <person name="Armstrong S.D."/>
            <person name="Fang Y."/>
            <person name="Donnelly M.J."/>
            <person name="Kadowaki T."/>
            <person name="McGarry J.W."/>
            <person name="Darby A.C."/>
            <person name="Makepeace B.L."/>
        </authorList>
    </citation>
    <scope>NUCLEOTIDE SEQUENCE [LARGE SCALE GENOMIC DNA]</scope>
    <source>
        <strain evidence="4">UoL-WK</strain>
    </source>
</reference>
<feature type="compositionally biased region" description="Acidic residues" evidence="2">
    <location>
        <begin position="90"/>
        <end position="104"/>
    </location>
</feature>
<dbReference type="STRING" id="1965070.A0A3S3P146"/>
<keyword evidence="1" id="KW-0863">Zinc-finger</keyword>
<keyword evidence="5" id="KW-1185">Reference proteome</keyword>
<keyword evidence="1" id="KW-0479">Metal-binding</keyword>
<dbReference type="EMBL" id="NCKU01007239">
    <property type="protein sequence ID" value="RWS02786.1"/>
    <property type="molecule type" value="Genomic_DNA"/>
</dbReference>
<evidence type="ECO:0000313" key="5">
    <source>
        <dbReference type="Proteomes" id="UP000285301"/>
    </source>
</evidence>
<dbReference type="PROSITE" id="PS00028">
    <property type="entry name" value="ZINC_FINGER_C2H2_1"/>
    <property type="match status" value="2"/>
</dbReference>
<organism evidence="4 5">
    <name type="scientific">Dinothrombium tinctorium</name>
    <dbReference type="NCBI Taxonomy" id="1965070"/>
    <lineage>
        <taxon>Eukaryota</taxon>
        <taxon>Metazoa</taxon>
        <taxon>Ecdysozoa</taxon>
        <taxon>Arthropoda</taxon>
        <taxon>Chelicerata</taxon>
        <taxon>Arachnida</taxon>
        <taxon>Acari</taxon>
        <taxon>Acariformes</taxon>
        <taxon>Trombidiformes</taxon>
        <taxon>Prostigmata</taxon>
        <taxon>Anystina</taxon>
        <taxon>Parasitengona</taxon>
        <taxon>Trombidioidea</taxon>
        <taxon>Trombidiidae</taxon>
        <taxon>Dinothrombium</taxon>
    </lineage>
</organism>
<dbReference type="OrthoDB" id="6414306at2759"/>
<accession>A0A3S3P146</accession>
<gene>
    <name evidence="4" type="ORF">B4U79_16582</name>
</gene>
<dbReference type="SMART" id="SM00355">
    <property type="entry name" value="ZnF_C2H2"/>
    <property type="match status" value="2"/>
</dbReference>
<feature type="region of interest" description="Disordered" evidence="2">
    <location>
        <begin position="30"/>
        <end position="134"/>
    </location>
</feature>
<protein>
    <recommendedName>
        <fullName evidence="3">C2H2-type domain-containing protein</fullName>
    </recommendedName>
</protein>
<feature type="domain" description="C2H2-type" evidence="3">
    <location>
        <begin position="156"/>
        <end position="179"/>
    </location>
</feature>
<proteinExistence type="predicted"/>
<dbReference type="Proteomes" id="UP000285301">
    <property type="component" value="Unassembled WGS sequence"/>
</dbReference>
<dbReference type="InterPro" id="IPR036236">
    <property type="entry name" value="Znf_C2H2_sf"/>
</dbReference>
<feature type="compositionally biased region" description="Polar residues" evidence="2">
    <location>
        <begin position="118"/>
        <end position="134"/>
    </location>
</feature>
<sequence>MDIAKVFDIKLITKNIDNGRILVKAMVQKPTNGENNEVKSLKSKKVKSEADSNVHGEDSESNYASNVDECEDDDNRSHLSNRNKSKLQEESDDDENELDEDSEDVPQQTSSKSRHSSRNTAALTNGSSQSGSKDSTNMFIEDKYYYIQQVKGQRVYKCKLCPKSYENVSRIRNHFQVKHLTLIFRCTKCSQKFDTRYNVVKHVKMVHKVFRGWRHFYTHTIIGSDSN</sequence>
<feature type="domain" description="C2H2-type" evidence="3">
    <location>
        <begin position="184"/>
        <end position="212"/>
    </location>
</feature>
<dbReference type="SUPFAM" id="SSF57667">
    <property type="entry name" value="beta-beta-alpha zinc fingers"/>
    <property type="match status" value="1"/>
</dbReference>
<evidence type="ECO:0000256" key="2">
    <source>
        <dbReference type="SAM" id="MobiDB-lite"/>
    </source>
</evidence>
<keyword evidence="1" id="KW-0862">Zinc</keyword>
<evidence type="ECO:0000259" key="3">
    <source>
        <dbReference type="PROSITE" id="PS50157"/>
    </source>
</evidence>
<name>A0A3S3P146_9ACAR</name>
<dbReference type="Gene3D" id="3.30.160.60">
    <property type="entry name" value="Classic Zinc Finger"/>
    <property type="match status" value="1"/>
</dbReference>